<feature type="transmembrane region" description="Helical" evidence="1">
    <location>
        <begin position="28"/>
        <end position="50"/>
    </location>
</feature>
<keyword evidence="1" id="KW-0472">Membrane</keyword>
<dbReference type="OrthoDB" id="1121797at2"/>
<keyword evidence="3" id="KW-1185">Reference proteome</keyword>
<dbReference type="RefSeq" id="WP_074238818.1">
    <property type="nucleotide sequence ID" value="NZ_FSRA01000001.1"/>
</dbReference>
<sequence length="150" mass="16179">METPNLFELSIDEASSGFLNETSRWAKFLSIVGFVMVGFMVLISLSIIGLGSSNALIEASFQNAGYSSPMMVGVIYLVMAVISIFPYLYLFQFGSRMKAALHGSDQNALNSAFSSLKSSFKFVGVFTIIMLAFLILAFVVMIVVAVTGGV</sequence>
<feature type="transmembrane region" description="Helical" evidence="1">
    <location>
        <begin position="70"/>
        <end position="90"/>
    </location>
</feature>
<keyword evidence="1" id="KW-0812">Transmembrane</keyword>
<evidence type="ECO:0000313" key="2">
    <source>
        <dbReference type="EMBL" id="SIN83884.1"/>
    </source>
</evidence>
<dbReference type="Proteomes" id="UP000185003">
    <property type="component" value="Unassembled WGS sequence"/>
</dbReference>
<keyword evidence="1" id="KW-1133">Transmembrane helix</keyword>
<protein>
    <recommendedName>
        <fullName evidence="4">DUF5362 domain-containing protein</fullName>
    </recommendedName>
</protein>
<evidence type="ECO:0008006" key="4">
    <source>
        <dbReference type="Google" id="ProtNLM"/>
    </source>
</evidence>
<dbReference type="InterPro" id="IPR035287">
    <property type="entry name" value="DUF5362"/>
</dbReference>
<accession>A0A1N6ELJ1</accession>
<evidence type="ECO:0000313" key="3">
    <source>
        <dbReference type="Proteomes" id="UP000185003"/>
    </source>
</evidence>
<dbReference type="Pfam" id="PF17319">
    <property type="entry name" value="DUF5362"/>
    <property type="match status" value="1"/>
</dbReference>
<organism evidence="2 3">
    <name type="scientific">Chitinophaga niabensis</name>
    <dbReference type="NCBI Taxonomy" id="536979"/>
    <lineage>
        <taxon>Bacteria</taxon>
        <taxon>Pseudomonadati</taxon>
        <taxon>Bacteroidota</taxon>
        <taxon>Chitinophagia</taxon>
        <taxon>Chitinophagales</taxon>
        <taxon>Chitinophagaceae</taxon>
        <taxon>Chitinophaga</taxon>
    </lineage>
</organism>
<name>A0A1N6ELJ1_9BACT</name>
<dbReference type="AlphaFoldDB" id="A0A1N6ELJ1"/>
<proteinExistence type="predicted"/>
<evidence type="ECO:0000256" key="1">
    <source>
        <dbReference type="SAM" id="Phobius"/>
    </source>
</evidence>
<dbReference type="STRING" id="536979.SAMN04488055_1696"/>
<dbReference type="EMBL" id="FSRA01000001">
    <property type="protein sequence ID" value="SIN83884.1"/>
    <property type="molecule type" value="Genomic_DNA"/>
</dbReference>
<reference evidence="3" key="1">
    <citation type="submission" date="2016-11" db="EMBL/GenBank/DDBJ databases">
        <authorList>
            <person name="Varghese N."/>
            <person name="Submissions S."/>
        </authorList>
    </citation>
    <scope>NUCLEOTIDE SEQUENCE [LARGE SCALE GENOMIC DNA]</scope>
    <source>
        <strain evidence="3">DSM 24787</strain>
    </source>
</reference>
<gene>
    <name evidence="2" type="ORF">SAMN04488055_1696</name>
</gene>
<feature type="transmembrane region" description="Helical" evidence="1">
    <location>
        <begin position="122"/>
        <end position="146"/>
    </location>
</feature>